<evidence type="ECO:0000256" key="2">
    <source>
        <dbReference type="ARBA" id="ARBA00012528"/>
    </source>
</evidence>
<dbReference type="InterPro" id="IPR043128">
    <property type="entry name" value="Rev_trsase/Diguanyl_cyclase"/>
</dbReference>
<dbReference type="GO" id="GO:0052621">
    <property type="term" value="F:diguanylate cyclase activity"/>
    <property type="evidence" value="ECO:0007669"/>
    <property type="project" value="UniProtKB-EC"/>
</dbReference>
<gene>
    <name evidence="7" type="ORF">AAIA72_14860</name>
</gene>
<comment type="cofactor">
    <cofactor evidence="1">
        <name>Mg(2+)</name>
        <dbReference type="ChEBI" id="CHEBI:18420"/>
    </cofactor>
</comment>
<dbReference type="FunFam" id="3.30.70.270:FF:000001">
    <property type="entry name" value="Diguanylate cyclase domain protein"/>
    <property type="match status" value="1"/>
</dbReference>
<feature type="modified residue" description="4-aspartylphosphate" evidence="4">
    <location>
        <position position="299"/>
    </location>
</feature>
<evidence type="ECO:0000259" key="5">
    <source>
        <dbReference type="PROSITE" id="PS50110"/>
    </source>
</evidence>
<dbReference type="EMBL" id="CP154858">
    <property type="protein sequence ID" value="XDT72059.1"/>
    <property type="molecule type" value="Genomic_DNA"/>
</dbReference>
<dbReference type="InterPro" id="IPR001789">
    <property type="entry name" value="Sig_transdc_resp-reg_receiver"/>
</dbReference>
<organism evidence="7">
    <name type="scientific">Thermohahella caldifontis</name>
    <dbReference type="NCBI Taxonomy" id="3142973"/>
    <lineage>
        <taxon>Bacteria</taxon>
        <taxon>Pseudomonadati</taxon>
        <taxon>Pseudomonadota</taxon>
        <taxon>Gammaproteobacteria</taxon>
        <taxon>Oceanospirillales</taxon>
        <taxon>Hahellaceae</taxon>
        <taxon>Thermohahella</taxon>
    </lineage>
</organism>
<dbReference type="AlphaFoldDB" id="A0AB39UV99"/>
<dbReference type="KEGG" id="tcd:AAIA72_14860"/>
<dbReference type="SMART" id="SM00448">
    <property type="entry name" value="REC"/>
    <property type="match status" value="1"/>
</dbReference>
<reference evidence="7" key="1">
    <citation type="submission" date="2024-05" db="EMBL/GenBank/DDBJ databases">
        <title>Genome sequencing of novel strain.</title>
        <authorList>
            <person name="Ganbat D."/>
            <person name="Ganbat S."/>
            <person name="Lee S.-J."/>
        </authorList>
    </citation>
    <scope>NUCLEOTIDE SEQUENCE</scope>
    <source>
        <strain evidence="7">SMD15-11</strain>
    </source>
</reference>
<comment type="catalytic activity">
    <reaction evidence="3">
        <text>2 GTP = 3',3'-c-di-GMP + 2 diphosphate</text>
        <dbReference type="Rhea" id="RHEA:24898"/>
        <dbReference type="ChEBI" id="CHEBI:33019"/>
        <dbReference type="ChEBI" id="CHEBI:37565"/>
        <dbReference type="ChEBI" id="CHEBI:58805"/>
        <dbReference type="EC" id="2.7.7.65"/>
    </reaction>
</comment>
<sequence length="539" mass="60614">MTSPDQREQLKKHFARRVTNQARLLIDRWNRIQANPPAHHGWVDELYDEAEKLGRYAARFDMHEHIAAANQLLSVLKKMRLEQAVNLQNVKGTLASQFDRLQDITRRRSDDASDTKPRILLKDPVLVALSDPIDTHKVVNQLSIFGFRGVSVNSARDLIEQARAHSPQTMVIDVHFGGPENGLRCALEIQQAASHPIPVIFISTEPAPLSVRLSATRSGGEEFLEGRVDPTVVVEKVEQFTRHNLQTPYRVLVVDDSRAQATYAETVLRKAGMIPRVVTEPMDVLTALYEFNPEIIIMDMYMPGCNGTELAKVIRQDDRYVSVPIIYLSAEDDVNKQLHAMSLGGDDFLVKPINPRQLLATIHNRGRRARALKAQMVRDSLTGLFNHTHTLNLLEDALTRARTTGRPVSFVMIDIDHFKSVNDTWGHPVGDRILKSLALFLKQRLRKSDSIGRYGGEEFAIILPDTRLADARALIDDIRQRFHAIRHPTDRNEISVSFSAGIAATQDGTVKMLTDQADKALYEAKHRGRNQVCCAPPAV</sequence>
<keyword evidence="7" id="KW-0808">Transferase</keyword>
<dbReference type="GO" id="GO:0000160">
    <property type="term" value="P:phosphorelay signal transduction system"/>
    <property type="evidence" value="ECO:0007669"/>
    <property type="project" value="InterPro"/>
</dbReference>
<keyword evidence="4" id="KW-0597">Phosphoprotein</keyword>
<dbReference type="PANTHER" id="PTHR45138">
    <property type="entry name" value="REGULATORY COMPONENTS OF SENSORY TRANSDUCTION SYSTEM"/>
    <property type="match status" value="1"/>
</dbReference>
<proteinExistence type="predicted"/>
<dbReference type="Pfam" id="PF00990">
    <property type="entry name" value="GGDEF"/>
    <property type="match status" value="1"/>
</dbReference>
<dbReference type="PROSITE" id="PS50887">
    <property type="entry name" value="GGDEF"/>
    <property type="match status" value="1"/>
</dbReference>
<dbReference type="PANTHER" id="PTHR45138:SF9">
    <property type="entry name" value="DIGUANYLATE CYCLASE DGCM-RELATED"/>
    <property type="match status" value="1"/>
</dbReference>
<dbReference type="SUPFAM" id="SSF55073">
    <property type="entry name" value="Nucleotide cyclase"/>
    <property type="match status" value="1"/>
</dbReference>
<keyword evidence="7" id="KW-0548">Nucleotidyltransferase</keyword>
<dbReference type="FunFam" id="3.40.50.2300:FF:000346">
    <property type="entry name" value="Diguanylate cyclase response regulator"/>
    <property type="match status" value="1"/>
</dbReference>
<dbReference type="EC" id="2.7.7.65" evidence="2"/>
<evidence type="ECO:0000256" key="1">
    <source>
        <dbReference type="ARBA" id="ARBA00001946"/>
    </source>
</evidence>
<evidence type="ECO:0000259" key="6">
    <source>
        <dbReference type="PROSITE" id="PS50887"/>
    </source>
</evidence>
<dbReference type="CDD" id="cd00156">
    <property type="entry name" value="REC"/>
    <property type="match status" value="1"/>
</dbReference>
<evidence type="ECO:0000313" key="7">
    <source>
        <dbReference type="EMBL" id="XDT72059.1"/>
    </source>
</evidence>
<dbReference type="InterPro" id="IPR050469">
    <property type="entry name" value="Diguanylate_Cyclase"/>
</dbReference>
<dbReference type="GO" id="GO:0005886">
    <property type="term" value="C:plasma membrane"/>
    <property type="evidence" value="ECO:0007669"/>
    <property type="project" value="TreeGrafter"/>
</dbReference>
<name>A0AB39UV99_9GAMM</name>
<accession>A0AB39UV99</accession>
<dbReference type="RefSeq" id="WP_369601079.1">
    <property type="nucleotide sequence ID" value="NZ_CP154858.1"/>
</dbReference>
<feature type="modified residue" description="4-aspartylphosphate" evidence="4">
    <location>
        <position position="173"/>
    </location>
</feature>
<protein>
    <recommendedName>
        <fullName evidence="2">diguanylate cyclase</fullName>
        <ecNumber evidence="2">2.7.7.65</ecNumber>
    </recommendedName>
</protein>
<dbReference type="GO" id="GO:0043709">
    <property type="term" value="P:cell adhesion involved in single-species biofilm formation"/>
    <property type="evidence" value="ECO:0007669"/>
    <property type="project" value="TreeGrafter"/>
</dbReference>
<dbReference type="PROSITE" id="PS50110">
    <property type="entry name" value="RESPONSE_REGULATORY"/>
    <property type="match status" value="2"/>
</dbReference>
<dbReference type="CDD" id="cd01949">
    <property type="entry name" value="GGDEF"/>
    <property type="match status" value="1"/>
</dbReference>
<dbReference type="InterPro" id="IPR000160">
    <property type="entry name" value="GGDEF_dom"/>
</dbReference>
<dbReference type="InterPro" id="IPR029787">
    <property type="entry name" value="Nucleotide_cyclase"/>
</dbReference>
<dbReference type="Gene3D" id="3.40.50.2300">
    <property type="match status" value="2"/>
</dbReference>
<dbReference type="Pfam" id="PF00072">
    <property type="entry name" value="Response_reg"/>
    <property type="match status" value="1"/>
</dbReference>
<feature type="domain" description="GGDEF" evidence="6">
    <location>
        <begin position="406"/>
        <end position="537"/>
    </location>
</feature>
<feature type="domain" description="Response regulatory" evidence="5">
    <location>
        <begin position="250"/>
        <end position="366"/>
    </location>
</feature>
<feature type="domain" description="Response regulatory" evidence="5">
    <location>
        <begin position="124"/>
        <end position="241"/>
    </location>
</feature>
<evidence type="ECO:0000256" key="4">
    <source>
        <dbReference type="PROSITE-ProRule" id="PRU00169"/>
    </source>
</evidence>
<dbReference type="InterPro" id="IPR011006">
    <property type="entry name" value="CheY-like_superfamily"/>
</dbReference>
<dbReference type="NCBIfam" id="TIGR00254">
    <property type="entry name" value="GGDEF"/>
    <property type="match status" value="1"/>
</dbReference>
<dbReference type="GO" id="GO:1902201">
    <property type="term" value="P:negative regulation of bacterial-type flagellum-dependent cell motility"/>
    <property type="evidence" value="ECO:0007669"/>
    <property type="project" value="TreeGrafter"/>
</dbReference>
<dbReference type="Gene3D" id="3.30.70.270">
    <property type="match status" value="1"/>
</dbReference>
<evidence type="ECO:0000256" key="3">
    <source>
        <dbReference type="ARBA" id="ARBA00034247"/>
    </source>
</evidence>
<dbReference type="SUPFAM" id="SSF52172">
    <property type="entry name" value="CheY-like"/>
    <property type="match status" value="2"/>
</dbReference>
<dbReference type="SMART" id="SM00267">
    <property type="entry name" value="GGDEF"/>
    <property type="match status" value="1"/>
</dbReference>